<protein>
    <submittedName>
        <fullName evidence="2">Uncharacterized protein</fullName>
    </submittedName>
</protein>
<accession>A0ABS1DC45</accession>
<feature type="transmembrane region" description="Helical" evidence="1">
    <location>
        <begin position="9"/>
        <end position="28"/>
    </location>
</feature>
<comment type="caution">
    <text evidence="2">The sequence shown here is derived from an EMBL/GenBank/DDBJ whole genome shotgun (WGS) entry which is preliminary data.</text>
</comment>
<dbReference type="RefSeq" id="WP_200339023.1">
    <property type="nucleotide sequence ID" value="NZ_NRRL01000003.1"/>
</dbReference>
<sequence>MTAEQIRQGVWMIVIAVGLFLVLGYLLGTDFGAAPSHKTWLVWMIAFMGFAFPGVFLAHEHEELQRRQNRR</sequence>
<name>A0ABS1DC45_9PROT</name>
<keyword evidence="3" id="KW-1185">Reference proteome</keyword>
<proteinExistence type="predicted"/>
<organism evidence="2 3">
    <name type="scientific">Rhodovibrio sodomensis</name>
    <dbReference type="NCBI Taxonomy" id="1088"/>
    <lineage>
        <taxon>Bacteria</taxon>
        <taxon>Pseudomonadati</taxon>
        <taxon>Pseudomonadota</taxon>
        <taxon>Alphaproteobacteria</taxon>
        <taxon>Rhodospirillales</taxon>
        <taxon>Rhodovibrionaceae</taxon>
        <taxon>Rhodovibrio</taxon>
    </lineage>
</organism>
<gene>
    <name evidence="2" type="ORF">CKO28_02765</name>
</gene>
<evidence type="ECO:0000313" key="2">
    <source>
        <dbReference type="EMBL" id="MBK1666965.1"/>
    </source>
</evidence>
<dbReference type="Proteomes" id="UP001296873">
    <property type="component" value="Unassembled WGS sequence"/>
</dbReference>
<keyword evidence="1" id="KW-1133">Transmembrane helix</keyword>
<evidence type="ECO:0000313" key="3">
    <source>
        <dbReference type="Proteomes" id="UP001296873"/>
    </source>
</evidence>
<dbReference type="EMBL" id="NRRL01000003">
    <property type="protein sequence ID" value="MBK1666965.1"/>
    <property type="molecule type" value="Genomic_DNA"/>
</dbReference>
<evidence type="ECO:0000256" key="1">
    <source>
        <dbReference type="SAM" id="Phobius"/>
    </source>
</evidence>
<keyword evidence="1" id="KW-0472">Membrane</keyword>
<reference evidence="2 3" key="1">
    <citation type="journal article" date="2020" name="Microorganisms">
        <title>Osmotic Adaptation and Compatible Solute Biosynthesis of Phototrophic Bacteria as Revealed from Genome Analyses.</title>
        <authorList>
            <person name="Imhoff J.F."/>
            <person name="Rahn T."/>
            <person name="Kunzel S."/>
            <person name="Keller A."/>
            <person name="Neulinger S.C."/>
        </authorList>
    </citation>
    <scope>NUCLEOTIDE SEQUENCE [LARGE SCALE GENOMIC DNA]</scope>
    <source>
        <strain evidence="2 3">DSM 9895</strain>
    </source>
</reference>
<feature type="transmembrane region" description="Helical" evidence="1">
    <location>
        <begin position="40"/>
        <end position="58"/>
    </location>
</feature>
<keyword evidence="1" id="KW-0812">Transmembrane</keyword>